<proteinExistence type="predicted"/>
<evidence type="ECO:0000313" key="2">
    <source>
        <dbReference type="EMBL" id="OXA39998.1"/>
    </source>
</evidence>
<dbReference type="EMBL" id="LNIX01000036">
    <property type="protein sequence ID" value="OXA39998.1"/>
    <property type="molecule type" value="Genomic_DNA"/>
</dbReference>
<accession>A0A226D575</accession>
<feature type="transmembrane region" description="Helical" evidence="1">
    <location>
        <begin position="507"/>
        <end position="529"/>
    </location>
</feature>
<dbReference type="Proteomes" id="UP000198287">
    <property type="component" value="Unassembled WGS sequence"/>
</dbReference>
<keyword evidence="3" id="KW-1185">Reference proteome</keyword>
<feature type="transmembrane region" description="Helical" evidence="1">
    <location>
        <begin position="423"/>
        <end position="446"/>
    </location>
</feature>
<name>A0A226D575_FOLCA</name>
<dbReference type="AlphaFoldDB" id="A0A226D575"/>
<protein>
    <submittedName>
        <fullName evidence="2">Uncharacterized protein</fullName>
    </submittedName>
</protein>
<comment type="caution">
    <text evidence="2">The sequence shown here is derived from an EMBL/GenBank/DDBJ whole genome shotgun (WGS) entry which is preliminary data.</text>
</comment>
<keyword evidence="1" id="KW-0812">Transmembrane</keyword>
<keyword evidence="1" id="KW-0472">Membrane</keyword>
<feature type="transmembrane region" description="Helical" evidence="1">
    <location>
        <begin position="364"/>
        <end position="383"/>
    </location>
</feature>
<feature type="transmembrane region" description="Helical" evidence="1">
    <location>
        <begin position="335"/>
        <end position="352"/>
    </location>
</feature>
<keyword evidence="1" id="KW-1133">Transmembrane helix</keyword>
<evidence type="ECO:0000256" key="1">
    <source>
        <dbReference type="SAM" id="Phobius"/>
    </source>
</evidence>
<reference evidence="2 3" key="1">
    <citation type="submission" date="2015-12" db="EMBL/GenBank/DDBJ databases">
        <title>The genome of Folsomia candida.</title>
        <authorList>
            <person name="Faddeeva A."/>
            <person name="Derks M.F."/>
            <person name="Anvar Y."/>
            <person name="Smit S."/>
            <person name="Van Straalen N."/>
            <person name="Roelofs D."/>
        </authorList>
    </citation>
    <scope>NUCLEOTIDE SEQUENCE [LARGE SCALE GENOMIC DNA]</scope>
    <source>
        <strain evidence="2 3">VU population</strain>
        <tissue evidence="2">Whole body</tissue>
    </source>
</reference>
<evidence type="ECO:0000313" key="3">
    <source>
        <dbReference type="Proteomes" id="UP000198287"/>
    </source>
</evidence>
<organism evidence="2 3">
    <name type="scientific">Folsomia candida</name>
    <name type="common">Springtail</name>
    <dbReference type="NCBI Taxonomy" id="158441"/>
    <lineage>
        <taxon>Eukaryota</taxon>
        <taxon>Metazoa</taxon>
        <taxon>Ecdysozoa</taxon>
        <taxon>Arthropoda</taxon>
        <taxon>Hexapoda</taxon>
        <taxon>Collembola</taxon>
        <taxon>Entomobryomorpha</taxon>
        <taxon>Isotomoidea</taxon>
        <taxon>Isotomidae</taxon>
        <taxon>Proisotominae</taxon>
        <taxon>Folsomia</taxon>
    </lineage>
</organism>
<feature type="transmembrane region" description="Helical" evidence="1">
    <location>
        <begin position="395"/>
        <end position="416"/>
    </location>
</feature>
<sequence>MADEMMQLELTAAWSGWVWYQVIPNSINYTLSLKSTSLLYVSNIFENCNLHFIQQTFSLKNTSRDFHYFGVVLSHNAFTPLTLQNRPVRPMYNYEYFRYRSRHVKLNRVKIVFLNFISAQRSRRLAPHEQLLEAIRQTTPDYIFVPVKFLVVSILYLNYPSATFPSVLVFFDPSNPSCVVMPCIVCQSHGKRGNSVRVNHILSLSDLTDLWDTTNTKDLQGGVLLTVSEARNPYAICGFSLIEFHEYDNYPACTLHLLGVHYNFTFMPTRAYETNKKNPGIRLGMLEFNVGLWEGFSNHEIYRVEVSRFRVVIIIQLPPPKSSIFGLLNAFEDTVWWSILACCVGISLILQFDANQLPNSCDILRILHTFIIVLSSLFGQSILDDIMKKVKNKEISRPLLGIWFFVCYNQMMNLYAGDIYFDLIIPTTVIIPATFGDFLVANVTIITTPFVSPGSKTDHIDTYEYLRLLKTKGMIAIMGAHKFVQNMHLGDGLQRIRYRSEPGAKGLIALLHVVALCSIVGLVATSILVCEKLVWYEKVRKARIRKKIELRRNAFIMIKAVGLSPLVKEFLTSD</sequence>
<gene>
    <name evidence="2" type="ORF">Fcan01_25256</name>
</gene>